<gene>
    <name evidence="1" type="ORF">RHP51_00670</name>
</gene>
<dbReference type="InterPro" id="IPR039329">
    <property type="entry name" value="SIAE"/>
</dbReference>
<dbReference type="PANTHER" id="PTHR22901">
    <property type="entry name" value="SIALATE O-ACETYLESTERASE"/>
    <property type="match status" value="1"/>
</dbReference>
<reference evidence="1 2" key="1">
    <citation type="submission" date="2023-09" db="EMBL/GenBank/DDBJ databases">
        <title>Thalassobella suaedae gen. nov., sp. nov., a marine bacterium of the family Flavobacteriaceae isolated from a halophyte Suaeda japonica.</title>
        <authorList>
            <person name="Lee S.Y."/>
            <person name="Hwang C.Y."/>
        </authorList>
    </citation>
    <scope>NUCLEOTIDE SEQUENCE [LARGE SCALE GENOMIC DNA]</scope>
    <source>
        <strain evidence="1 2">HL-DH14</strain>
    </source>
</reference>
<dbReference type="Proteomes" id="UP001302806">
    <property type="component" value="Chromosome"/>
</dbReference>
<dbReference type="PANTHER" id="PTHR22901:SF0">
    <property type="entry name" value="SIALATE O-ACETYLESTERASE"/>
    <property type="match status" value="1"/>
</dbReference>
<dbReference type="RefSeq" id="WP_415865798.1">
    <property type="nucleotide sequence ID" value="NZ_CP134537.1"/>
</dbReference>
<proteinExistence type="predicted"/>
<organism evidence="1 2">
    <name type="scientific">Thalassobellus suaedae</name>
    <dbReference type="NCBI Taxonomy" id="3074124"/>
    <lineage>
        <taxon>Bacteria</taxon>
        <taxon>Pseudomonadati</taxon>
        <taxon>Bacteroidota</taxon>
        <taxon>Flavobacteriia</taxon>
        <taxon>Flavobacteriales</taxon>
        <taxon>Flavobacteriaceae</taxon>
        <taxon>Thalassobellus</taxon>
    </lineage>
</organism>
<name>A0ABY9XU21_9FLAO</name>
<sequence>MESPSVSELNFDKNKAVVSFNYAEGLYSKDKKGLFEVAGEDKLFYPATSKLKDDTIIVSSKKVNDIKYLRFAWGNNTQSNLFNKANLPASSFTTEN</sequence>
<accession>A0ABY9XU21</accession>
<protein>
    <submittedName>
        <fullName evidence="1">Uncharacterized protein</fullName>
    </submittedName>
</protein>
<evidence type="ECO:0000313" key="1">
    <source>
        <dbReference type="EMBL" id="WNH09301.1"/>
    </source>
</evidence>
<dbReference type="EMBL" id="CP134537">
    <property type="protein sequence ID" value="WNH09301.1"/>
    <property type="molecule type" value="Genomic_DNA"/>
</dbReference>
<evidence type="ECO:0000313" key="2">
    <source>
        <dbReference type="Proteomes" id="UP001302806"/>
    </source>
</evidence>